<name>H5XIR1_9PSEU</name>
<proteinExistence type="predicted"/>
<reference evidence="1 2" key="1">
    <citation type="submission" date="2011-11" db="EMBL/GenBank/DDBJ databases">
        <title>The Noncontiguous Finished sequence of Saccharomonospora cyanea NA-134.</title>
        <authorList>
            <consortium name="US DOE Joint Genome Institute"/>
            <person name="Lucas S."/>
            <person name="Han J."/>
            <person name="Lapidus A."/>
            <person name="Cheng J.-F."/>
            <person name="Goodwin L."/>
            <person name="Pitluck S."/>
            <person name="Peters L."/>
            <person name="Ovchinnikova G."/>
            <person name="Lu M."/>
            <person name="Detter J.C."/>
            <person name="Han C."/>
            <person name="Tapia R."/>
            <person name="Land M."/>
            <person name="Hauser L."/>
            <person name="Kyrpides N."/>
            <person name="Ivanova N."/>
            <person name="Pagani I."/>
            <person name="Brambilla E.-M."/>
            <person name="Klenk H.-P."/>
            <person name="Woyke T."/>
        </authorList>
    </citation>
    <scope>NUCLEOTIDE SEQUENCE [LARGE SCALE GENOMIC DNA]</scope>
    <source>
        <strain evidence="1 2">NA-134</strain>
    </source>
</reference>
<evidence type="ECO:0000313" key="1">
    <source>
        <dbReference type="EMBL" id="EHR59663.1"/>
    </source>
</evidence>
<keyword evidence="2" id="KW-1185">Reference proteome</keyword>
<gene>
    <name evidence="1" type="ORF">SaccyDRAFT_0740</name>
</gene>
<dbReference type="OrthoDB" id="487569at2"/>
<protein>
    <recommendedName>
        <fullName evidence="3">Cytotoxic translational repressor of toxin-antitoxin stability system</fullName>
    </recommendedName>
</protein>
<sequence length="119" mass="13400">MSPKRGDDVAQPVSGDEWKIRYANGEAVRGWQEPLAAAPGNLRKVRDLLRHSPGELAGLPPLRHHRLKYDLATGRHARRELPQWQIEVTGGGRVRCLLDEENHTGWLRYAGTGHPKLTE</sequence>
<dbReference type="HOGENOM" id="CLU_166919_0_0_11"/>
<dbReference type="STRING" id="882082.SaccyDRAFT_0740"/>
<dbReference type="eggNOG" id="ENOG5032X03">
    <property type="taxonomic scope" value="Bacteria"/>
</dbReference>
<evidence type="ECO:0000313" key="2">
    <source>
        <dbReference type="Proteomes" id="UP000002791"/>
    </source>
</evidence>
<accession>H5XIR1</accession>
<dbReference type="Proteomes" id="UP000002791">
    <property type="component" value="Chromosome"/>
</dbReference>
<dbReference type="EMBL" id="CM001440">
    <property type="protein sequence ID" value="EHR59663.1"/>
    <property type="molecule type" value="Genomic_DNA"/>
</dbReference>
<evidence type="ECO:0008006" key="3">
    <source>
        <dbReference type="Google" id="ProtNLM"/>
    </source>
</evidence>
<organism evidence="1 2">
    <name type="scientific">Saccharomonospora cyanea NA-134</name>
    <dbReference type="NCBI Taxonomy" id="882082"/>
    <lineage>
        <taxon>Bacteria</taxon>
        <taxon>Bacillati</taxon>
        <taxon>Actinomycetota</taxon>
        <taxon>Actinomycetes</taxon>
        <taxon>Pseudonocardiales</taxon>
        <taxon>Pseudonocardiaceae</taxon>
        <taxon>Saccharomonospora</taxon>
    </lineage>
</organism>
<dbReference type="AlphaFoldDB" id="H5XIR1"/>